<protein>
    <recommendedName>
        <fullName evidence="4">AB hydrolase-1 domain-containing protein</fullName>
    </recommendedName>
</protein>
<evidence type="ECO:0000313" key="5">
    <source>
        <dbReference type="Ensembl" id="ENSCAFP00030013280.1"/>
    </source>
</evidence>
<name>A0A8C0MKW0_CANLF</name>
<sequence length="515" mass="57999">MIQKKALMKSSQQFPGHCEHSNPGPCGSGRSARGSGEHSRESRPQPPPQPGRAAPGAHPAGRGPSPPAPSPGAAAPSAHRERGSPRRGLRTPAERSRPGPAGRRAGRRARSRLPPTGGGPGAPPRGLSGSAARPSAAARAPPEGSGPRRRPRPMARLRDRLLRLALAIRSLLFWSLVYCYCGLCASIHLLKLLWSIGKGPAQTFRRAAREHPPACLNDPSLGTHCYVRIKDSGLRFHYVAAGERGKPLMLLLHGFPEFWYSWRHQLREFKSEYRVVALDLRGYGETDAPIHRENYKLDCLITDIKDILDSLGYSKCVLIGHDWGGMIAWLIAICYPEMVMKLIVINFPHPNVFTEYILRHPAQLFKSSHYYFFQIPWFPEFMFSINDFKALKHLFTSQRTGIGRKGCRLTTEDLEAYIYVFSQPGALSGPINHYRNIFSCLPLKHHMVTIPTLLLWGEKDAFMEVEMAEVTKIYVKNYFRLTILSEVSHWLQQEQPDIVNKLIWTFLKEETRKRD</sequence>
<reference evidence="5" key="2">
    <citation type="submission" date="2025-08" db="UniProtKB">
        <authorList>
            <consortium name="Ensembl"/>
        </authorList>
    </citation>
    <scope>IDENTIFICATION</scope>
</reference>
<dbReference type="AlphaFoldDB" id="A0A8C0MKW0"/>
<dbReference type="PANTHER" id="PTHR43329">
    <property type="entry name" value="EPOXIDE HYDROLASE"/>
    <property type="match status" value="1"/>
</dbReference>
<evidence type="ECO:0000259" key="4">
    <source>
        <dbReference type="Pfam" id="PF00561"/>
    </source>
</evidence>
<dbReference type="SUPFAM" id="SSF53474">
    <property type="entry name" value="alpha/beta-Hydrolases"/>
    <property type="match status" value="1"/>
</dbReference>
<evidence type="ECO:0000256" key="3">
    <source>
        <dbReference type="SAM" id="MobiDB-lite"/>
    </source>
</evidence>
<reference evidence="5" key="1">
    <citation type="submission" date="2019-03" db="EMBL/GenBank/DDBJ databases">
        <authorList>
            <person name="Warren W.C."/>
            <person name="Johnson G.S."/>
        </authorList>
    </citation>
    <scope>NUCLEOTIDE SEQUENCE [LARGE SCALE GENOMIC DNA]</scope>
    <source>
        <strain evidence="5">Basenji</strain>
    </source>
</reference>
<dbReference type="Pfam" id="PF00561">
    <property type="entry name" value="Abhydrolase_1"/>
    <property type="match status" value="1"/>
</dbReference>
<feature type="domain" description="AB hydrolase-1" evidence="4">
    <location>
        <begin position="247"/>
        <end position="490"/>
    </location>
</feature>
<dbReference type="InterPro" id="IPR000073">
    <property type="entry name" value="AB_hydrolase_1"/>
</dbReference>
<organism evidence="5 6">
    <name type="scientific">Canis lupus familiaris</name>
    <name type="common">Dog</name>
    <name type="synonym">Canis familiaris</name>
    <dbReference type="NCBI Taxonomy" id="9615"/>
    <lineage>
        <taxon>Eukaryota</taxon>
        <taxon>Metazoa</taxon>
        <taxon>Chordata</taxon>
        <taxon>Craniata</taxon>
        <taxon>Vertebrata</taxon>
        <taxon>Euteleostomi</taxon>
        <taxon>Mammalia</taxon>
        <taxon>Eutheria</taxon>
        <taxon>Laurasiatheria</taxon>
        <taxon>Carnivora</taxon>
        <taxon>Caniformia</taxon>
        <taxon>Canidae</taxon>
        <taxon>Canis</taxon>
    </lineage>
</organism>
<keyword evidence="1" id="KW-0378">Hydrolase</keyword>
<dbReference type="Ensembl" id="ENSCAFT00030015221.1">
    <property type="protein sequence ID" value="ENSCAFP00030013280.1"/>
    <property type="gene ID" value="ENSCAFG00030008278.1"/>
</dbReference>
<evidence type="ECO:0000256" key="2">
    <source>
        <dbReference type="ARBA" id="ARBA00038334"/>
    </source>
</evidence>
<evidence type="ECO:0000256" key="1">
    <source>
        <dbReference type="ARBA" id="ARBA00022801"/>
    </source>
</evidence>
<evidence type="ECO:0000313" key="6">
    <source>
        <dbReference type="Proteomes" id="UP000694429"/>
    </source>
</evidence>
<dbReference type="PRINTS" id="PR00412">
    <property type="entry name" value="EPOXHYDRLASE"/>
</dbReference>
<comment type="similarity">
    <text evidence="2">Belongs to the AB hydrolase superfamily. Epoxide hydrolase family.</text>
</comment>
<dbReference type="Gene3D" id="3.40.50.1820">
    <property type="entry name" value="alpha/beta hydrolase"/>
    <property type="match status" value="1"/>
</dbReference>
<dbReference type="InterPro" id="IPR000639">
    <property type="entry name" value="Epox_hydrolase-like"/>
</dbReference>
<accession>A0A8C0MKW0</accession>
<proteinExistence type="inferred from homology"/>
<dbReference type="PRINTS" id="PR00111">
    <property type="entry name" value="ABHYDROLASE"/>
</dbReference>
<feature type="compositionally biased region" description="Low complexity" evidence="3">
    <location>
        <begin position="124"/>
        <end position="145"/>
    </location>
</feature>
<dbReference type="InterPro" id="IPR029058">
    <property type="entry name" value="AB_hydrolase_fold"/>
</dbReference>
<feature type="compositionally biased region" description="Low complexity" evidence="3">
    <location>
        <begin position="51"/>
        <end position="63"/>
    </location>
</feature>
<feature type="region of interest" description="Disordered" evidence="3">
    <location>
        <begin position="1"/>
        <end position="153"/>
    </location>
</feature>
<dbReference type="Proteomes" id="UP000694429">
    <property type="component" value="Chromosome 6"/>
</dbReference>
<dbReference type="GO" id="GO:0004301">
    <property type="term" value="F:epoxide hydrolase activity"/>
    <property type="evidence" value="ECO:0007669"/>
    <property type="project" value="UniProtKB-ARBA"/>
</dbReference>